<feature type="region of interest" description="Disordered" evidence="1">
    <location>
        <begin position="19"/>
        <end position="43"/>
    </location>
</feature>
<comment type="caution">
    <text evidence="3">The sequence shown here is derived from an EMBL/GenBank/DDBJ whole genome shotgun (WGS) entry which is preliminary data.</text>
</comment>
<evidence type="ECO:0000313" key="3">
    <source>
        <dbReference type="EMBL" id="KAF6803664.1"/>
    </source>
</evidence>
<feature type="signal peptide" evidence="2">
    <location>
        <begin position="1"/>
        <end position="19"/>
    </location>
</feature>
<gene>
    <name evidence="3" type="ORF">CSOJ01_10740</name>
</gene>
<dbReference type="AlphaFoldDB" id="A0A8H6IZC5"/>
<accession>A0A8H6IZC5</accession>
<evidence type="ECO:0000313" key="4">
    <source>
        <dbReference type="Proteomes" id="UP000652219"/>
    </source>
</evidence>
<protein>
    <submittedName>
        <fullName evidence="3">Uncharacterized protein</fullName>
    </submittedName>
</protein>
<proteinExistence type="predicted"/>
<feature type="chain" id="PRO_5034080626" evidence="2">
    <location>
        <begin position="20"/>
        <end position="81"/>
    </location>
</feature>
<name>A0A8H6IZC5_9PEZI</name>
<dbReference type="Proteomes" id="UP000652219">
    <property type="component" value="Unassembled WGS sequence"/>
</dbReference>
<dbReference type="EMBL" id="WIGN01000231">
    <property type="protein sequence ID" value="KAF6803664.1"/>
    <property type="molecule type" value="Genomic_DNA"/>
</dbReference>
<evidence type="ECO:0000256" key="1">
    <source>
        <dbReference type="SAM" id="MobiDB-lite"/>
    </source>
</evidence>
<reference evidence="3 4" key="1">
    <citation type="journal article" date="2020" name="Phytopathology">
        <title>Genome Sequence Resources of Colletotrichum truncatum, C. plurivorum, C. musicola, and C. sojae: Four Species Pathogenic to Soybean (Glycine max).</title>
        <authorList>
            <person name="Rogerio F."/>
            <person name="Boufleur T.R."/>
            <person name="Ciampi-Guillardi M."/>
            <person name="Sukno S.A."/>
            <person name="Thon M.R."/>
            <person name="Massola Junior N.S."/>
            <person name="Baroncelli R."/>
        </authorList>
    </citation>
    <scope>NUCLEOTIDE SEQUENCE [LARGE SCALE GENOMIC DNA]</scope>
    <source>
        <strain evidence="3 4">LFN0009</strain>
    </source>
</reference>
<organism evidence="3 4">
    <name type="scientific">Colletotrichum sojae</name>
    <dbReference type="NCBI Taxonomy" id="2175907"/>
    <lineage>
        <taxon>Eukaryota</taxon>
        <taxon>Fungi</taxon>
        <taxon>Dikarya</taxon>
        <taxon>Ascomycota</taxon>
        <taxon>Pezizomycotina</taxon>
        <taxon>Sordariomycetes</taxon>
        <taxon>Hypocreomycetidae</taxon>
        <taxon>Glomerellales</taxon>
        <taxon>Glomerellaceae</taxon>
        <taxon>Colletotrichum</taxon>
        <taxon>Colletotrichum orchidearum species complex</taxon>
    </lineage>
</organism>
<keyword evidence="4" id="KW-1185">Reference proteome</keyword>
<keyword evidence="2" id="KW-0732">Signal</keyword>
<evidence type="ECO:0000256" key="2">
    <source>
        <dbReference type="SAM" id="SignalP"/>
    </source>
</evidence>
<sequence>MQFSTLALFVTVLAGQALAAPQRNGNNNNGNSRDANPGTEGKACTGQVGNLDRQGTCTAGGRCEILIPPNERNLVRSNDCE</sequence>